<dbReference type="OrthoDB" id="3540409at2"/>
<protein>
    <submittedName>
        <fullName evidence="1">Uncharacterized protein</fullName>
    </submittedName>
</protein>
<name>A0A4S8PHT5_9ACTN</name>
<sequence length="145" mass="17357">MPRRPPARVRAQQRRRLPDARRLRYYHPVQRIIPARKVFNIPGASGSLRAAIVRLEREHARLSYAAEAFRNWRRLAYGPLRHTFNPGCDWCEGPHNRDQLELLLHVLPKRSARELRRLLAPIDRAYLDRTFNNPMRDGPWWHRRC</sequence>
<gene>
    <name evidence="1" type="ORF">E9998_07120</name>
</gene>
<proteinExistence type="predicted"/>
<evidence type="ECO:0000313" key="2">
    <source>
        <dbReference type="Proteomes" id="UP000305792"/>
    </source>
</evidence>
<dbReference type="AlphaFoldDB" id="A0A4S8PHT5"/>
<dbReference type="RefSeq" id="WP_136529013.1">
    <property type="nucleotide sequence ID" value="NZ_STGX01000004.1"/>
</dbReference>
<comment type="caution">
    <text evidence="1">The sequence shown here is derived from an EMBL/GenBank/DDBJ whole genome shotgun (WGS) entry which is preliminary data.</text>
</comment>
<reference evidence="1 2" key="1">
    <citation type="journal article" date="2018" name="Int. J. Syst. Evol. Microbiol.">
        <title>Glycomyces paridis sp. nov., isolated from the medicinal plant Paris polyphylla.</title>
        <authorList>
            <person name="Fang X.M."/>
            <person name="Bai J.L."/>
            <person name="Su J."/>
            <person name="Zhao L.L."/>
            <person name="Liu H.Y."/>
            <person name="Ma B.P."/>
            <person name="Zhang Y.Q."/>
            <person name="Yu L.Y."/>
        </authorList>
    </citation>
    <scope>NUCLEOTIDE SEQUENCE [LARGE SCALE GENOMIC DNA]</scope>
    <source>
        <strain evidence="1 2">CPCC 204357</strain>
    </source>
</reference>
<keyword evidence="2" id="KW-1185">Reference proteome</keyword>
<accession>A0A4S8PHT5</accession>
<dbReference type="Proteomes" id="UP000305792">
    <property type="component" value="Unassembled WGS sequence"/>
</dbReference>
<dbReference type="EMBL" id="STGX01000004">
    <property type="protein sequence ID" value="THV30140.1"/>
    <property type="molecule type" value="Genomic_DNA"/>
</dbReference>
<evidence type="ECO:0000313" key="1">
    <source>
        <dbReference type="EMBL" id="THV30140.1"/>
    </source>
</evidence>
<organism evidence="1 2">
    <name type="scientific">Glycomyces paridis</name>
    <dbReference type="NCBI Taxonomy" id="2126555"/>
    <lineage>
        <taxon>Bacteria</taxon>
        <taxon>Bacillati</taxon>
        <taxon>Actinomycetota</taxon>
        <taxon>Actinomycetes</taxon>
        <taxon>Glycomycetales</taxon>
        <taxon>Glycomycetaceae</taxon>
        <taxon>Glycomyces</taxon>
    </lineage>
</organism>